<feature type="region of interest" description="Disordered" evidence="1">
    <location>
        <begin position="25"/>
        <end position="44"/>
    </location>
</feature>
<evidence type="ECO:0000313" key="2">
    <source>
        <dbReference type="EMBL" id="PON77180.1"/>
    </source>
</evidence>
<accession>A0A2P5DV70</accession>
<evidence type="ECO:0000256" key="1">
    <source>
        <dbReference type="SAM" id="MobiDB-lite"/>
    </source>
</evidence>
<proteinExistence type="predicted"/>
<keyword evidence="3" id="KW-1185">Reference proteome</keyword>
<gene>
    <name evidence="2" type="ORF">PanWU01x14_027990</name>
</gene>
<protein>
    <submittedName>
        <fullName evidence="2">Uncharacterized protein</fullName>
    </submittedName>
</protein>
<dbReference type="Proteomes" id="UP000237105">
    <property type="component" value="Unassembled WGS sequence"/>
</dbReference>
<sequence length="83" mass="9360">MSHKYYQHLSPVIYPPPATAYRPSKQVDDGYVLPPPPPLPLDSPTNHCRTADSAFSTIKPRTEAKTRGTGGFWKRCFDALRCR</sequence>
<evidence type="ECO:0000313" key="3">
    <source>
        <dbReference type="Proteomes" id="UP000237105"/>
    </source>
</evidence>
<name>A0A2P5DV70_PARAD</name>
<reference evidence="3" key="1">
    <citation type="submission" date="2016-06" db="EMBL/GenBank/DDBJ databases">
        <title>Parallel loss of symbiosis genes in relatives of nitrogen-fixing non-legume Parasponia.</title>
        <authorList>
            <person name="Van Velzen R."/>
            <person name="Holmer R."/>
            <person name="Bu F."/>
            <person name="Rutten L."/>
            <person name="Van Zeijl A."/>
            <person name="Liu W."/>
            <person name="Santuari L."/>
            <person name="Cao Q."/>
            <person name="Sharma T."/>
            <person name="Shen D."/>
            <person name="Roswanjaya Y."/>
            <person name="Wardhani T."/>
            <person name="Kalhor M.S."/>
            <person name="Jansen J."/>
            <person name="Van den Hoogen J."/>
            <person name="Gungor B."/>
            <person name="Hartog M."/>
            <person name="Hontelez J."/>
            <person name="Verver J."/>
            <person name="Yang W.-C."/>
            <person name="Schijlen E."/>
            <person name="Repin R."/>
            <person name="Schilthuizen M."/>
            <person name="Schranz E."/>
            <person name="Heidstra R."/>
            <person name="Miyata K."/>
            <person name="Fedorova E."/>
            <person name="Kohlen W."/>
            <person name="Bisseling T."/>
            <person name="Smit S."/>
            <person name="Geurts R."/>
        </authorList>
    </citation>
    <scope>NUCLEOTIDE SEQUENCE [LARGE SCALE GENOMIC DNA]</scope>
    <source>
        <strain evidence="3">cv. WU1-14</strain>
    </source>
</reference>
<dbReference type="EMBL" id="JXTB01000014">
    <property type="protein sequence ID" value="PON77180.1"/>
    <property type="molecule type" value="Genomic_DNA"/>
</dbReference>
<organism evidence="2 3">
    <name type="scientific">Parasponia andersonii</name>
    <name type="common">Sponia andersonii</name>
    <dbReference type="NCBI Taxonomy" id="3476"/>
    <lineage>
        <taxon>Eukaryota</taxon>
        <taxon>Viridiplantae</taxon>
        <taxon>Streptophyta</taxon>
        <taxon>Embryophyta</taxon>
        <taxon>Tracheophyta</taxon>
        <taxon>Spermatophyta</taxon>
        <taxon>Magnoliopsida</taxon>
        <taxon>eudicotyledons</taxon>
        <taxon>Gunneridae</taxon>
        <taxon>Pentapetalae</taxon>
        <taxon>rosids</taxon>
        <taxon>fabids</taxon>
        <taxon>Rosales</taxon>
        <taxon>Cannabaceae</taxon>
        <taxon>Parasponia</taxon>
    </lineage>
</organism>
<dbReference type="AlphaFoldDB" id="A0A2P5DV70"/>
<comment type="caution">
    <text evidence="2">The sequence shown here is derived from an EMBL/GenBank/DDBJ whole genome shotgun (WGS) entry which is preliminary data.</text>
</comment>